<dbReference type="RefSeq" id="WP_067873581.1">
    <property type="nucleotide sequence ID" value="NZ_JAAXOP010000005.1"/>
</dbReference>
<dbReference type="Pfam" id="PF00111">
    <property type="entry name" value="Fer2"/>
    <property type="match status" value="1"/>
</dbReference>
<dbReference type="InterPro" id="IPR017938">
    <property type="entry name" value="Riboflavin_synthase-like_b-brl"/>
</dbReference>
<dbReference type="InterPro" id="IPR008333">
    <property type="entry name" value="Cbr1-like_FAD-bd_dom"/>
</dbReference>
<sequence>MASPPMFRPATVTRIVKECADARTFVLNPHDGPLTYRAGQFCTFRVRVNGADLYRSYSMSSAPETDAELMTTVKRVPGGKVSNWLLDNVSEGDRLDMGRPAGRFCLRETEVPLLGFSGGSGITPVLSLAKSALATTGRSVRLLCADRDEDSVIFGPALQELMRRYPGRLEVIRHLDSDRGVLDRESVLEFVGAHGHADAYICGPEKFMEMVETALPGPGAIFSERFGAPVPDLGGNAGAAANSPAESRSAGAPEGIAGASSDAEPSTAAAGLPTAAGVAAADSGGPDGDSPRGTITIHLGRKKASVARHDGETLLESARRAGLTPPFSCESGNCATCMARLSEGSATMRVNDALADDEVEDGYVLTCQAIPDTDTVVVHYE</sequence>
<evidence type="ECO:0000256" key="4">
    <source>
        <dbReference type="ARBA" id="ARBA00022723"/>
    </source>
</evidence>
<comment type="cofactor">
    <cofactor evidence="1">
        <name>FAD</name>
        <dbReference type="ChEBI" id="CHEBI:57692"/>
    </cofactor>
</comment>
<evidence type="ECO:0000256" key="2">
    <source>
        <dbReference type="ARBA" id="ARBA00022630"/>
    </source>
</evidence>
<dbReference type="InterPro" id="IPR039261">
    <property type="entry name" value="FNR_nucleotide-bd"/>
</dbReference>
<dbReference type="SUPFAM" id="SSF54292">
    <property type="entry name" value="2Fe-2S ferredoxin-like"/>
    <property type="match status" value="1"/>
</dbReference>
<dbReference type="InterPro" id="IPR036010">
    <property type="entry name" value="2Fe-2S_ferredoxin-like_sf"/>
</dbReference>
<feature type="compositionally biased region" description="Low complexity" evidence="9">
    <location>
        <begin position="267"/>
        <end position="284"/>
    </location>
</feature>
<keyword evidence="7" id="KW-0408">Iron</keyword>
<evidence type="ECO:0000256" key="6">
    <source>
        <dbReference type="ARBA" id="ARBA00023002"/>
    </source>
</evidence>
<dbReference type="InterPro" id="IPR012675">
    <property type="entry name" value="Beta-grasp_dom_sf"/>
</dbReference>
<keyword evidence="5" id="KW-0274">FAD</keyword>
<evidence type="ECO:0000256" key="7">
    <source>
        <dbReference type="ARBA" id="ARBA00023004"/>
    </source>
</evidence>
<evidence type="ECO:0000256" key="1">
    <source>
        <dbReference type="ARBA" id="ARBA00001974"/>
    </source>
</evidence>
<keyword evidence="3" id="KW-0001">2Fe-2S</keyword>
<dbReference type="GO" id="GO:0051537">
    <property type="term" value="F:2 iron, 2 sulfur cluster binding"/>
    <property type="evidence" value="ECO:0007669"/>
    <property type="project" value="UniProtKB-KW"/>
</dbReference>
<accession>A0A846Y164</accession>
<dbReference type="EMBL" id="JAAXOP010000005">
    <property type="protein sequence ID" value="NKY51018.1"/>
    <property type="molecule type" value="Genomic_DNA"/>
</dbReference>
<dbReference type="PROSITE" id="PS51085">
    <property type="entry name" value="2FE2S_FER_2"/>
    <property type="match status" value="1"/>
</dbReference>
<dbReference type="Gene3D" id="2.40.30.10">
    <property type="entry name" value="Translation factors"/>
    <property type="match status" value="1"/>
</dbReference>
<dbReference type="PROSITE" id="PS00197">
    <property type="entry name" value="2FE2S_FER_1"/>
    <property type="match status" value="1"/>
</dbReference>
<feature type="domain" description="FAD-binding FR-type" evidence="11">
    <location>
        <begin position="5"/>
        <end position="107"/>
    </location>
</feature>
<dbReference type="Pfam" id="PF00175">
    <property type="entry name" value="NAD_binding_1"/>
    <property type="match status" value="1"/>
</dbReference>
<evidence type="ECO:0000259" key="10">
    <source>
        <dbReference type="PROSITE" id="PS51085"/>
    </source>
</evidence>
<evidence type="ECO:0000256" key="5">
    <source>
        <dbReference type="ARBA" id="ARBA00022827"/>
    </source>
</evidence>
<dbReference type="InterPro" id="IPR001433">
    <property type="entry name" value="OxRdtase_FAD/NAD-bd"/>
</dbReference>
<keyword evidence="2" id="KW-0285">Flavoprotein</keyword>
<gene>
    <name evidence="12" type="ORF">HGA08_12425</name>
</gene>
<dbReference type="CDD" id="cd06214">
    <property type="entry name" value="PA_degradation_oxidoreductase_like"/>
    <property type="match status" value="1"/>
</dbReference>
<proteinExistence type="predicted"/>
<evidence type="ECO:0000259" key="11">
    <source>
        <dbReference type="PROSITE" id="PS51384"/>
    </source>
</evidence>
<dbReference type="Gene3D" id="3.40.50.80">
    <property type="entry name" value="Nucleotide-binding domain of ferredoxin-NADP reductase (FNR) module"/>
    <property type="match status" value="1"/>
</dbReference>
<name>A0A846Y164_9NOCA</name>
<dbReference type="PRINTS" id="PR00409">
    <property type="entry name" value="PHDIOXRDTASE"/>
</dbReference>
<organism evidence="12 13">
    <name type="scientific">Nocardia vermiculata</name>
    <dbReference type="NCBI Taxonomy" id="257274"/>
    <lineage>
        <taxon>Bacteria</taxon>
        <taxon>Bacillati</taxon>
        <taxon>Actinomycetota</taxon>
        <taxon>Actinomycetes</taxon>
        <taxon>Mycobacteriales</taxon>
        <taxon>Nocardiaceae</taxon>
        <taxon>Nocardia</taxon>
    </lineage>
</organism>
<comment type="caution">
    <text evidence="12">The sequence shown here is derived from an EMBL/GenBank/DDBJ whole genome shotgun (WGS) entry which is preliminary data.</text>
</comment>
<keyword evidence="6" id="KW-0560">Oxidoreductase</keyword>
<dbReference type="InterPro" id="IPR050415">
    <property type="entry name" value="MRET"/>
</dbReference>
<dbReference type="SUPFAM" id="SSF63380">
    <property type="entry name" value="Riboflavin synthase domain-like"/>
    <property type="match status" value="1"/>
</dbReference>
<dbReference type="GO" id="GO:0046872">
    <property type="term" value="F:metal ion binding"/>
    <property type="evidence" value="ECO:0007669"/>
    <property type="project" value="UniProtKB-KW"/>
</dbReference>
<dbReference type="PANTHER" id="PTHR47354:SF8">
    <property type="entry name" value="1,2-PHENYLACETYL-COA EPOXIDASE, SUBUNIT E"/>
    <property type="match status" value="1"/>
</dbReference>
<dbReference type="CDD" id="cd00207">
    <property type="entry name" value="fer2"/>
    <property type="match status" value="1"/>
</dbReference>
<feature type="region of interest" description="Disordered" evidence="9">
    <location>
        <begin position="237"/>
        <end position="295"/>
    </location>
</feature>
<keyword evidence="4" id="KW-0479">Metal-binding</keyword>
<dbReference type="GO" id="GO:0016491">
    <property type="term" value="F:oxidoreductase activity"/>
    <property type="evidence" value="ECO:0007669"/>
    <property type="project" value="UniProtKB-KW"/>
</dbReference>
<dbReference type="InterPro" id="IPR001041">
    <property type="entry name" value="2Fe-2S_ferredoxin-type"/>
</dbReference>
<feature type="domain" description="2Fe-2S ferredoxin-type" evidence="10">
    <location>
        <begin position="293"/>
        <end position="381"/>
    </location>
</feature>
<evidence type="ECO:0000256" key="9">
    <source>
        <dbReference type="SAM" id="MobiDB-lite"/>
    </source>
</evidence>
<dbReference type="Gene3D" id="3.10.20.30">
    <property type="match status" value="1"/>
</dbReference>
<evidence type="ECO:0000256" key="3">
    <source>
        <dbReference type="ARBA" id="ARBA00022714"/>
    </source>
</evidence>
<dbReference type="AlphaFoldDB" id="A0A846Y164"/>
<evidence type="ECO:0000313" key="12">
    <source>
        <dbReference type="EMBL" id="NKY51018.1"/>
    </source>
</evidence>
<dbReference type="SUPFAM" id="SSF52343">
    <property type="entry name" value="Ferredoxin reductase-like, C-terminal NADP-linked domain"/>
    <property type="match status" value="1"/>
</dbReference>
<reference evidence="12 13" key="1">
    <citation type="submission" date="2020-04" db="EMBL/GenBank/DDBJ databases">
        <title>MicrobeNet Type strains.</title>
        <authorList>
            <person name="Nicholson A.C."/>
        </authorList>
    </citation>
    <scope>NUCLEOTIDE SEQUENCE [LARGE SCALE GENOMIC DNA]</scope>
    <source>
        <strain evidence="12 13">JCM 12354</strain>
    </source>
</reference>
<evidence type="ECO:0000313" key="13">
    <source>
        <dbReference type="Proteomes" id="UP000565711"/>
    </source>
</evidence>
<keyword evidence="8" id="KW-0411">Iron-sulfur</keyword>
<dbReference type="Pfam" id="PF00970">
    <property type="entry name" value="FAD_binding_6"/>
    <property type="match status" value="1"/>
</dbReference>
<dbReference type="PROSITE" id="PS51384">
    <property type="entry name" value="FAD_FR"/>
    <property type="match status" value="1"/>
</dbReference>
<evidence type="ECO:0000256" key="8">
    <source>
        <dbReference type="ARBA" id="ARBA00023014"/>
    </source>
</evidence>
<dbReference type="PANTHER" id="PTHR47354">
    <property type="entry name" value="NADH OXIDOREDUCTASE HCR"/>
    <property type="match status" value="1"/>
</dbReference>
<dbReference type="Proteomes" id="UP000565711">
    <property type="component" value="Unassembled WGS sequence"/>
</dbReference>
<dbReference type="GO" id="GO:0050660">
    <property type="term" value="F:flavin adenine dinucleotide binding"/>
    <property type="evidence" value="ECO:0007669"/>
    <property type="project" value="TreeGrafter"/>
</dbReference>
<keyword evidence="13" id="KW-1185">Reference proteome</keyword>
<dbReference type="InterPro" id="IPR006058">
    <property type="entry name" value="2Fe2S_fd_BS"/>
</dbReference>
<dbReference type="InterPro" id="IPR017927">
    <property type="entry name" value="FAD-bd_FR_type"/>
</dbReference>
<protein>
    <submittedName>
        <fullName evidence="12">Ferredoxin--NADP reductase</fullName>
    </submittedName>
</protein>